<dbReference type="Pfam" id="PF03446">
    <property type="entry name" value="NAD_binding_2"/>
    <property type="match status" value="1"/>
</dbReference>
<dbReference type="InterPro" id="IPR029058">
    <property type="entry name" value="AB_hydrolase_fold"/>
</dbReference>
<dbReference type="InterPro" id="IPR036291">
    <property type="entry name" value="NAD(P)-bd_dom_sf"/>
</dbReference>
<gene>
    <name evidence="11" type="ORF">PMAA_026470</name>
</gene>
<dbReference type="OrthoDB" id="8119704at2759"/>
<evidence type="ECO:0000256" key="7">
    <source>
        <dbReference type="ARBA" id="ARBA00049197"/>
    </source>
</evidence>
<dbReference type="Gene3D" id="1.10.1040.10">
    <property type="entry name" value="N-(1-d-carboxylethyl)-l-norvaline Dehydrogenase, domain 2"/>
    <property type="match status" value="1"/>
</dbReference>
<evidence type="ECO:0000256" key="5">
    <source>
        <dbReference type="ARBA" id="ARBA00023002"/>
    </source>
</evidence>
<reference evidence="12" key="1">
    <citation type="journal article" date="2015" name="Genome Announc.">
        <title>Genome sequence of the AIDS-associated pathogen Penicillium marneffei (ATCC18224) and its near taxonomic relative Talaromyces stipitatus (ATCC10500).</title>
        <authorList>
            <person name="Nierman W.C."/>
            <person name="Fedorova-Abrams N.D."/>
            <person name="Andrianopoulos A."/>
        </authorList>
    </citation>
    <scope>NUCLEOTIDE SEQUENCE [LARGE SCALE GENOMIC DNA]</scope>
    <source>
        <strain evidence="12">ATCC 18224 / CBS 334.59 / QM 7333</strain>
    </source>
</reference>
<dbReference type="InterPro" id="IPR002204">
    <property type="entry name" value="3-OH-isobutyrate_DH-rel_CS"/>
</dbReference>
<keyword evidence="6" id="KW-0520">NAD</keyword>
<organism evidence="11 12">
    <name type="scientific">Talaromyces marneffei (strain ATCC 18224 / CBS 334.59 / QM 7333)</name>
    <name type="common">Penicillium marneffei</name>
    <dbReference type="NCBI Taxonomy" id="441960"/>
    <lineage>
        <taxon>Eukaryota</taxon>
        <taxon>Fungi</taxon>
        <taxon>Dikarya</taxon>
        <taxon>Ascomycota</taxon>
        <taxon>Pezizomycotina</taxon>
        <taxon>Eurotiomycetes</taxon>
        <taxon>Eurotiomycetidae</taxon>
        <taxon>Eurotiales</taxon>
        <taxon>Trichocomaceae</taxon>
        <taxon>Talaromyces</taxon>
        <taxon>Talaromyces sect. Talaromyces</taxon>
    </lineage>
</organism>
<dbReference type="GO" id="GO:0050661">
    <property type="term" value="F:NADP binding"/>
    <property type="evidence" value="ECO:0007669"/>
    <property type="project" value="InterPro"/>
</dbReference>
<dbReference type="GO" id="GO:0008442">
    <property type="term" value="F:3-hydroxyisobutyrate dehydrogenase activity"/>
    <property type="evidence" value="ECO:0007669"/>
    <property type="project" value="UniProtKB-EC"/>
</dbReference>
<feature type="domain" description="3-hydroxyisobutyrate dehydrogenase-like NAD-binding" evidence="10">
    <location>
        <begin position="150"/>
        <end position="272"/>
    </location>
</feature>
<keyword evidence="11" id="KW-0378">Hydrolase</keyword>
<dbReference type="GO" id="GO:0005739">
    <property type="term" value="C:mitochondrion"/>
    <property type="evidence" value="ECO:0007669"/>
    <property type="project" value="TreeGrafter"/>
</dbReference>
<sequence>MPPRVLGFIGLGVMGYPMALNVLKKLEDGTKLQVYDDIIFTIVPEGRNVRAVYLGEANGALTANIDNKIFIDCSTIDTATSIAVHDMVRAKSSTASFYDAPVSGGSLGAVAGTLTFMLGCAEDDPNFPLLNDLLGAMGKSIFACGGFSLGLTAKLCNNYCSGLIAVATAEAMNIGIRSGMDPTLLSKIFSTSTAQSTINDKWNPVPGVCPSAPTNKDYQGGFKVQLMRKDFQLAVDTAKRVDARLFLAAAGLDIYQKASEDDKCRDRDSRVVFRYIGVPTMASSGNSVSRILTHPNGQTTHVVVDDYTDPWTKPETILLQGGFARHSTVWYHWVPLLAGKYRVIRRDTRGHGKSSTPKPDEQYEYTLDTILGEIVDTLDQLGVEKVHLLGESTSGMLGEAFAVKYSERLHTLTICSSPPYLPPAALELFAFDHPSWPEACRKLGSRGWGEHLARVPGTLAASGSAYEEWWLSQIAVNSGEGLAGYANFLSSLDIRPILSQISVPVLILAPANSAATRLEDQLAIAREIPRSKLVIIHGRGHEIYSDCAEDCTNALLKFLSEFHRGLD</sequence>
<comment type="catalytic activity">
    <reaction evidence="7">
        <text>3-hydroxy-2-methylpropanoate + NAD(+) = 2-methyl-3-oxopropanoate + NADH + H(+)</text>
        <dbReference type="Rhea" id="RHEA:17681"/>
        <dbReference type="ChEBI" id="CHEBI:11805"/>
        <dbReference type="ChEBI" id="CHEBI:15378"/>
        <dbReference type="ChEBI" id="CHEBI:57540"/>
        <dbReference type="ChEBI" id="CHEBI:57700"/>
        <dbReference type="ChEBI" id="CHEBI:57945"/>
        <dbReference type="EC" id="1.1.1.31"/>
    </reaction>
</comment>
<evidence type="ECO:0000259" key="9">
    <source>
        <dbReference type="Pfam" id="PF03446"/>
    </source>
</evidence>
<keyword evidence="5" id="KW-0560">Oxidoreductase</keyword>
<dbReference type="Proteomes" id="UP000001294">
    <property type="component" value="Unassembled WGS sequence"/>
</dbReference>
<evidence type="ECO:0000259" key="8">
    <source>
        <dbReference type="Pfam" id="PF00561"/>
    </source>
</evidence>
<evidence type="ECO:0000256" key="2">
    <source>
        <dbReference type="ARBA" id="ARBA00006013"/>
    </source>
</evidence>
<dbReference type="EC" id="1.1.1.31" evidence="3"/>
<feature type="domain" description="6-phosphogluconate dehydrogenase NADP-binding" evidence="9">
    <location>
        <begin position="37"/>
        <end position="145"/>
    </location>
</feature>
<dbReference type="GO" id="GO:0006574">
    <property type="term" value="P:L-valine catabolic process"/>
    <property type="evidence" value="ECO:0007669"/>
    <property type="project" value="TreeGrafter"/>
</dbReference>
<dbReference type="GO" id="GO:0016787">
    <property type="term" value="F:hydrolase activity"/>
    <property type="evidence" value="ECO:0007669"/>
    <property type="project" value="UniProtKB-KW"/>
</dbReference>
<evidence type="ECO:0000256" key="4">
    <source>
        <dbReference type="ARBA" id="ARBA00022456"/>
    </source>
</evidence>
<dbReference type="HOGENOM" id="CLU_480664_0_0_1"/>
<comment type="pathway">
    <text evidence="1">Amino-acid degradation; L-valine degradation.</text>
</comment>
<dbReference type="InterPro" id="IPR013328">
    <property type="entry name" value="6PGD_dom2"/>
</dbReference>
<dbReference type="EMBL" id="DS995899">
    <property type="protein sequence ID" value="EEA27803.1"/>
    <property type="molecule type" value="Genomic_DNA"/>
</dbReference>
<evidence type="ECO:0000256" key="1">
    <source>
        <dbReference type="ARBA" id="ARBA00005109"/>
    </source>
</evidence>
<evidence type="ECO:0000256" key="6">
    <source>
        <dbReference type="ARBA" id="ARBA00023027"/>
    </source>
</evidence>
<dbReference type="STRING" id="441960.B6Q836"/>
<dbReference type="AlphaFoldDB" id="B6Q836"/>
<protein>
    <recommendedName>
        <fullName evidence="3">3-hydroxyisobutyrate dehydrogenase</fullName>
        <ecNumber evidence="3">1.1.1.31</ecNumber>
    </recommendedName>
</protein>
<dbReference type="FunFam" id="1.10.1040.10:FF:000006">
    <property type="entry name" value="3-hydroxyisobutyrate dehydrogenase"/>
    <property type="match status" value="1"/>
</dbReference>
<evidence type="ECO:0000313" key="11">
    <source>
        <dbReference type="EMBL" id="EEA27803.1"/>
    </source>
</evidence>
<dbReference type="InterPro" id="IPR000073">
    <property type="entry name" value="AB_hydrolase_1"/>
</dbReference>
<dbReference type="PROSITE" id="PS00895">
    <property type="entry name" value="3_HYDROXYISOBUT_DH"/>
    <property type="match status" value="1"/>
</dbReference>
<dbReference type="PANTHER" id="PTHR22981">
    <property type="entry name" value="3-HYDROXYISOBUTYRATE DEHYDROGENASE-RELATED"/>
    <property type="match status" value="1"/>
</dbReference>
<keyword evidence="12" id="KW-1185">Reference proteome</keyword>
<dbReference type="SUPFAM" id="SSF53474">
    <property type="entry name" value="alpha/beta-Hydrolases"/>
    <property type="match status" value="1"/>
</dbReference>
<comment type="similarity">
    <text evidence="2">Belongs to the HIBADH-related family. 3-hydroxyisobutyrate dehydrogenase subfamily.</text>
</comment>
<accession>B6Q836</accession>
<evidence type="ECO:0000256" key="3">
    <source>
        <dbReference type="ARBA" id="ARBA00012991"/>
    </source>
</evidence>
<name>B6Q836_TALMQ</name>
<dbReference type="SUPFAM" id="SSF48179">
    <property type="entry name" value="6-phosphogluconate dehydrogenase C-terminal domain-like"/>
    <property type="match status" value="1"/>
</dbReference>
<dbReference type="SUPFAM" id="SSF51735">
    <property type="entry name" value="NAD(P)-binding Rossmann-fold domains"/>
    <property type="match status" value="1"/>
</dbReference>
<keyword evidence="4" id="KW-0101">Branched-chain amino acid catabolism</keyword>
<evidence type="ECO:0000259" key="10">
    <source>
        <dbReference type="Pfam" id="PF14833"/>
    </source>
</evidence>
<dbReference type="VEuPathDB" id="FungiDB:PMAA_026470"/>
<dbReference type="Gene3D" id="3.40.50.720">
    <property type="entry name" value="NAD(P)-binding Rossmann-like Domain"/>
    <property type="match status" value="2"/>
</dbReference>
<evidence type="ECO:0000313" key="12">
    <source>
        <dbReference type="Proteomes" id="UP000001294"/>
    </source>
</evidence>
<dbReference type="Pfam" id="PF00561">
    <property type="entry name" value="Abhydrolase_1"/>
    <property type="match status" value="1"/>
</dbReference>
<dbReference type="InterPro" id="IPR029154">
    <property type="entry name" value="HIBADH-like_NADP-bd"/>
</dbReference>
<dbReference type="Pfam" id="PF14833">
    <property type="entry name" value="NAD_binding_11"/>
    <property type="match status" value="1"/>
</dbReference>
<dbReference type="InterPro" id="IPR006115">
    <property type="entry name" value="6PGDH_NADP-bd"/>
</dbReference>
<dbReference type="InterPro" id="IPR008927">
    <property type="entry name" value="6-PGluconate_DH-like_C_sf"/>
</dbReference>
<feature type="domain" description="AB hydrolase-1" evidence="8">
    <location>
        <begin position="316"/>
        <end position="544"/>
    </location>
</feature>
<dbReference type="GO" id="GO:0051287">
    <property type="term" value="F:NAD binding"/>
    <property type="evidence" value="ECO:0007669"/>
    <property type="project" value="InterPro"/>
</dbReference>
<proteinExistence type="inferred from homology"/>
<dbReference type="PANTHER" id="PTHR22981:SF81">
    <property type="entry name" value="DEHYDROGENASE, PUTATIVE-RELATED"/>
    <property type="match status" value="1"/>
</dbReference>
<dbReference type="Gene3D" id="3.40.50.1820">
    <property type="entry name" value="alpha/beta hydrolase"/>
    <property type="match status" value="1"/>
</dbReference>